<comment type="caution">
    <text evidence="2">The sequence shown here is derived from an EMBL/GenBank/DDBJ whole genome shotgun (WGS) entry which is preliminary data.</text>
</comment>
<dbReference type="AlphaFoldDB" id="A0ABD5MBX8"/>
<dbReference type="EMBL" id="JBGNYA010000001">
    <property type="protein sequence ID" value="MFA1611383.1"/>
    <property type="molecule type" value="Genomic_DNA"/>
</dbReference>
<evidence type="ECO:0000256" key="1">
    <source>
        <dbReference type="SAM" id="MobiDB-lite"/>
    </source>
</evidence>
<feature type="compositionally biased region" description="Basic and acidic residues" evidence="1">
    <location>
        <begin position="1"/>
        <end position="10"/>
    </location>
</feature>
<gene>
    <name evidence="2" type="ORF">OS889_10265</name>
</gene>
<proteinExistence type="predicted"/>
<dbReference type="Gene3D" id="3.30.70.20">
    <property type="match status" value="1"/>
</dbReference>
<dbReference type="Proteomes" id="UP001570511">
    <property type="component" value="Unassembled WGS sequence"/>
</dbReference>
<feature type="region of interest" description="Disordered" evidence="1">
    <location>
        <begin position="96"/>
        <end position="115"/>
    </location>
</feature>
<feature type="region of interest" description="Disordered" evidence="1">
    <location>
        <begin position="1"/>
        <end position="26"/>
    </location>
</feature>
<evidence type="ECO:0000313" key="2">
    <source>
        <dbReference type="EMBL" id="MFA1611383.1"/>
    </source>
</evidence>
<keyword evidence="3" id="KW-1185">Reference proteome</keyword>
<reference evidence="2 3" key="1">
    <citation type="submission" date="2024-08" db="EMBL/GenBank/DDBJ databases">
        <title>Halobellus sp. MBLA0158 whole genome sequence.</title>
        <authorList>
            <person name="Hwang C.Y."/>
            <person name="Cho E.-S."/>
            <person name="Seo M.-J."/>
        </authorList>
    </citation>
    <scope>NUCLEOTIDE SEQUENCE [LARGE SCALE GENOMIC DNA]</scope>
    <source>
        <strain evidence="2 3">MBLA0158</strain>
    </source>
</reference>
<name>A0ABD5MBX8_9EURY</name>
<evidence type="ECO:0000313" key="3">
    <source>
        <dbReference type="Proteomes" id="UP001570511"/>
    </source>
</evidence>
<protein>
    <submittedName>
        <fullName evidence="2">Ferredoxin</fullName>
    </submittedName>
</protein>
<feature type="compositionally biased region" description="Basic and acidic residues" evidence="1">
    <location>
        <begin position="96"/>
        <end position="107"/>
    </location>
</feature>
<accession>A0ABD5MBX8</accession>
<organism evidence="2 3">
    <name type="scientific">Halobellus rubicundus</name>
    <dbReference type="NCBI Taxonomy" id="2996466"/>
    <lineage>
        <taxon>Archaea</taxon>
        <taxon>Methanobacteriati</taxon>
        <taxon>Methanobacteriota</taxon>
        <taxon>Stenosarchaea group</taxon>
        <taxon>Halobacteria</taxon>
        <taxon>Halobacteriales</taxon>
        <taxon>Haloferacaceae</taxon>
        <taxon>Halobellus</taxon>
    </lineage>
</organism>
<sequence>MSDAERDAPKPSEIGNETDAPPVSEKPYKIIFEGNKCIGAGRCAEVADNWEMDIKSGLGRPQSYYIGEDELDENVRAAEICPGKKDKGVIHVVDRRTDEEIAPDPHGDGTLSVDW</sequence>
<dbReference type="RefSeq" id="WP_372389626.1">
    <property type="nucleotide sequence ID" value="NZ_JBGNYA010000001.1"/>
</dbReference>